<feature type="domain" description="Late embryogenesis abundant protein LEA-2 subgroup" evidence="6">
    <location>
        <begin position="95"/>
        <end position="198"/>
    </location>
</feature>
<comment type="subcellular location">
    <subcellularLocation>
        <location evidence="1">Membrane</location>
        <topology evidence="1">Single-pass membrane protein</topology>
    </subcellularLocation>
</comment>
<keyword evidence="3 5" id="KW-1133">Transmembrane helix</keyword>
<dbReference type="PANTHER" id="PTHR31415:SF174">
    <property type="entry name" value="NDR1_HIN1-LIKE PROTEIN 10"/>
    <property type="match status" value="1"/>
</dbReference>
<dbReference type="Proteomes" id="UP000694864">
    <property type="component" value="Chromosome 5"/>
</dbReference>
<evidence type="ECO:0000256" key="4">
    <source>
        <dbReference type="ARBA" id="ARBA00023136"/>
    </source>
</evidence>
<evidence type="ECO:0000313" key="7">
    <source>
        <dbReference type="Proteomes" id="UP000694864"/>
    </source>
</evidence>
<dbReference type="InterPro" id="IPR044839">
    <property type="entry name" value="NDR1-like"/>
</dbReference>
<proteinExistence type="predicted"/>
<protein>
    <submittedName>
        <fullName evidence="8">Protein YLS9-like</fullName>
    </submittedName>
</protein>
<evidence type="ECO:0000313" key="8">
    <source>
        <dbReference type="RefSeq" id="XP_010509528.1"/>
    </source>
</evidence>
<evidence type="ECO:0000256" key="5">
    <source>
        <dbReference type="SAM" id="Phobius"/>
    </source>
</evidence>
<accession>A0ABM0Z2K5</accession>
<keyword evidence="7" id="KW-1185">Reference proteome</keyword>
<dbReference type="Pfam" id="PF03168">
    <property type="entry name" value="LEA_2"/>
    <property type="match status" value="1"/>
</dbReference>
<evidence type="ECO:0000259" key="6">
    <source>
        <dbReference type="Pfam" id="PF03168"/>
    </source>
</evidence>
<keyword evidence="4 5" id="KW-0472">Membrane</keyword>
<evidence type="ECO:0000256" key="3">
    <source>
        <dbReference type="ARBA" id="ARBA00022989"/>
    </source>
</evidence>
<gene>
    <name evidence="8" type="primary">LOC104785933</name>
</gene>
<evidence type="ECO:0000256" key="1">
    <source>
        <dbReference type="ARBA" id="ARBA00004167"/>
    </source>
</evidence>
<feature type="transmembrane region" description="Helical" evidence="5">
    <location>
        <begin position="39"/>
        <end position="62"/>
    </location>
</feature>
<dbReference type="GeneID" id="104785933"/>
<dbReference type="PANTHER" id="PTHR31415">
    <property type="entry name" value="OS05G0367900 PROTEIN"/>
    <property type="match status" value="1"/>
</dbReference>
<reference evidence="7" key="1">
    <citation type="journal article" date="2014" name="Nat. Commun.">
        <title>The emerging biofuel crop Camelina sativa retains a highly undifferentiated hexaploid genome structure.</title>
        <authorList>
            <person name="Kagale S."/>
            <person name="Koh C."/>
            <person name="Nixon J."/>
            <person name="Bollina V."/>
            <person name="Clarke W.E."/>
            <person name="Tuteja R."/>
            <person name="Spillane C."/>
            <person name="Robinson S.J."/>
            <person name="Links M.G."/>
            <person name="Clarke C."/>
            <person name="Higgins E.E."/>
            <person name="Huebert T."/>
            <person name="Sharpe A.G."/>
            <person name="Parkin I.A."/>
        </authorList>
    </citation>
    <scope>NUCLEOTIDE SEQUENCE [LARGE SCALE GENOMIC DNA]</scope>
    <source>
        <strain evidence="7">cv. DH55</strain>
    </source>
</reference>
<keyword evidence="2 5" id="KW-0812">Transmembrane</keyword>
<organism evidence="7 8">
    <name type="scientific">Camelina sativa</name>
    <name type="common">False flax</name>
    <name type="synonym">Myagrum sativum</name>
    <dbReference type="NCBI Taxonomy" id="90675"/>
    <lineage>
        <taxon>Eukaryota</taxon>
        <taxon>Viridiplantae</taxon>
        <taxon>Streptophyta</taxon>
        <taxon>Embryophyta</taxon>
        <taxon>Tracheophyta</taxon>
        <taxon>Spermatophyta</taxon>
        <taxon>Magnoliopsida</taxon>
        <taxon>eudicotyledons</taxon>
        <taxon>Gunneridae</taxon>
        <taxon>Pentapetalae</taxon>
        <taxon>rosids</taxon>
        <taxon>malvids</taxon>
        <taxon>Brassicales</taxon>
        <taxon>Brassicaceae</taxon>
        <taxon>Camelineae</taxon>
        <taxon>Camelina</taxon>
    </lineage>
</organism>
<reference evidence="8" key="2">
    <citation type="submission" date="2025-08" db="UniProtKB">
        <authorList>
            <consortium name="RefSeq"/>
        </authorList>
    </citation>
    <scope>IDENTIFICATION</scope>
    <source>
        <tissue evidence="8">Leaf</tissue>
    </source>
</reference>
<dbReference type="RefSeq" id="XP_010509528.1">
    <property type="nucleotide sequence ID" value="XM_010511226.2"/>
</dbReference>
<evidence type="ECO:0000256" key="2">
    <source>
        <dbReference type="ARBA" id="ARBA00022692"/>
    </source>
</evidence>
<sequence>MAEQPLNGAFYGPSVPPPAPKGYYRRGHGRGCGCCLLSFFVKVIISLIVILGVAALIFWLIVRPRAIKFHVTDASLTRFDHTSPDNILRYNLALTVPVRNPNKRIGVYYDRIDAHAYYEGKRFSSITLTPFYQGHKNTTVLTPTFQGQNLVIFNAGQSRTLNMERVSGVYNIEIKFRLRVRFKLGDLKFRKIKPKVNCDDLMLPLSTSNGTTTTTSSSVFPIKCDFDY</sequence>
<name>A0ABM0Z2K5_CAMSA</name>
<dbReference type="InterPro" id="IPR004864">
    <property type="entry name" value="LEA_2"/>
</dbReference>